<keyword evidence="2" id="KW-0812">Transmembrane</keyword>
<reference evidence="5" key="2">
    <citation type="submission" date="2020-04" db="EMBL/GenBank/DDBJ databases">
        <authorList>
            <consortium name="NCBI Genome Project"/>
        </authorList>
    </citation>
    <scope>NUCLEOTIDE SEQUENCE</scope>
    <source>
        <strain evidence="5">CBS 781.70</strain>
    </source>
</reference>
<evidence type="ECO:0000313" key="3">
    <source>
        <dbReference type="EMBL" id="KAF1808692.1"/>
    </source>
</evidence>
<dbReference type="EMBL" id="ML975180">
    <property type="protein sequence ID" value="KAF1808692.1"/>
    <property type="molecule type" value="Genomic_DNA"/>
</dbReference>
<evidence type="ECO:0000313" key="4">
    <source>
        <dbReference type="Proteomes" id="UP000504638"/>
    </source>
</evidence>
<evidence type="ECO:0000313" key="5">
    <source>
        <dbReference type="RefSeq" id="XP_033530323.1"/>
    </source>
</evidence>
<keyword evidence="2" id="KW-0472">Membrane</keyword>
<evidence type="ECO:0000256" key="2">
    <source>
        <dbReference type="SAM" id="Phobius"/>
    </source>
</evidence>
<protein>
    <recommendedName>
        <fullName evidence="6">Mitochondrial integral membrane protein</fullName>
    </recommendedName>
</protein>
<organism evidence="3">
    <name type="scientific">Eremomyces bilateralis CBS 781.70</name>
    <dbReference type="NCBI Taxonomy" id="1392243"/>
    <lineage>
        <taxon>Eukaryota</taxon>
        <taxon>Fungi</taxon>
        <taxon>Dikarya</taxon>
        <taxon>Ascomycota</taxon>
        <taxon>Pezizomycotina</taxon>
        <taxon>Dothideomycetes</taxon>
        <taxon>Dothideomycetes incertae sedis</taxon>
        <taxon>Eremomycetales</taxon>
        <taxon>Eremomycetaceae</taxon>
        <taxon>Eremomyces</taxon>
    </lineage>
</organism>
<feature type="transmembrane region" description="Helical" evidence="2">
    <location>
        <begin position="67"/>
        <end position="89"/>
    </location>
</feature>
<feature type="transmembrane region" description="Helical" evidence="2">
    <location>
        <begin position="130"/>
        <end position="149"/>
    </location>
</feature>
<accession>A0A6G1FSN8</accession>
<dbReference type="InterPro" id="IPR029058">
    <property type="entry name" value="AB_hydrolase_fold"/>
</dbReference>
<dbReference type="AlphaFoldDB" id="A0A6G1FSN8"/>
<keyword evidence="2" id="KW-1133">Transmembrane helix</keyword>
<evidence type="ECO:0000256" key="1">
    <source>
        <dbReference type="SAM" id="MobiDB-lite"/>
    </source>
</evidence>
<feature type="region of interest" description="Disordered" evidence="1">
    <location>
        <begin position="1"/>
        <end position="48"/>
    </location>
</feature>
<dbReference type="SUPFAM" id="SSF53474">
    <property type="entry name" value="alpha/beta-Hydrolases"/>
    <property type="match status" value="1"/>
</dbReference>
<dbReference type="Proteomes" id="UP000504638">
    <property type="component" value="Unplaced"/>
</dbReference>
<feature type="transmembrane region" description="Helical" evidence="2">
    <location>
        <begin position="205"/>
        <end position="231"/>
    </location>
</feature>
<proteinExistence type="predicted"/>
<sequence>MPKWGDSEEEPRGSGEGHDQDLSAREPDERTRLLASHPRPPRSDGYLDPDDPAVSPYNLWTIRFLRYLTVLFLFITLIWWILLLVSVFASPPGFQSRGSGFTHFSFTCLTIGNILVSLLFFASPSQAMRILAAVVSLFLLVDMILILAVSKLRIEEGWVGIASVVWAFLISVWCITVDRVVAWGKQEEEERLTGRPETRRTAREWLSVLISTIILSVFIAIVVLLTATLSLRARDSSLRMQGQKILVDDGKYAVHLACVGNATNADGKPMPTILLEAGEGTVEYGLEPWAYNCLKNGTISRYCYWDRPGYAWSDNAPSPHSAGMTARALMEALAIAGEDGPWVLVSAGKGSIVSRIFSSNNGHRVSGLMLIDPLHEDLLYRFASPGTGFWLWAWGIISPLGIDRLVGAFFRGRTREDRIYGRSAYQSGRFIKAELQESLVADSFTKQDISSARVIQDRSAPLVVMSSGVRVRKDSAWEKKQNDLTTITDNLVVWDVVPKTPHEIWTTYDGRKAMEKDLKKLLQAI</sequence>
<gene>
    <name evidence="3 5" type="ORF">P152DRAFT_404891</name>
</gene>
<dbReference type="OrthoDB" id="164921at2759"/>
<name>A0A6G1FSN8_9PEZI</name>
<feature type="transmembrane region" description="Helical" evidence="2">
    <location>
        <begin position="161"/>
        <end position="184"/>
    </location>
</feature>
<feature type="compositionally biased region" description="Basic and acidic residues" evidence="1">
    <location>
        <begin position="10"/>
        <end position="32"/>
    </location>
</feature>
<reference evidence="5" key="3">
    <citation type="submission" date="2025-04" db="UniProtKB">
        <authorList>
            <consortium name="RefSeq"/>
        </authorList>
    </citation>
    <scope>IDENTIFICATION</scope>
    <source>
        <strain evidence="5">CBS 781.70</strain>
    </source>
</reference>
<feature type="transmembrane region" description="Helical" evidence="2">
    <location>
        <begin position="101"/>
        <end position="123"/>
    </location>
</feature>
<dbReference type="Pfam" id="PF10329">
    <property type="entry name" value="DUF2417"/>
    <property type="match status" value="1"/>
</dbReference>
<dbReference type="RefSeq" id="XP_033530323.1">
    <property type="nucleotide sequence ID" value="XM_033676788.1"/>
</dbReference>
<evidence type="ECO:0008006" key="6">
    <source>
        <dbReference type="Google" id="ProtNLM"/>
    </source>
</evidence>
<dbReference type="InterPro" id="IPR019431">
    <property type="entry name" value="DUF2417"/>
</dbReference>
<keyword evidence="4" id="KW-1185">Reference proteome</keyword>
<reference evidence="3 5" key="1">
    <citation type="submission" date="2020-01" db="EMBL/GenBank/DDBJ databases">
        <authorList>
            <consortium name="DOE Joint Genome Institute"/>
            <person name="Haridas S."/>
            <person name="Albert R."/>
            <person name="Binder M."/>
            <person name="Bloem J."/>
            <person name="Labutti K."/>
            <person name="Salamov A."/>
            <person name="Andreopoulos B."/>
            <person name="Baker S.E."/>
            <person name="Barry K."/>
            <person name="Bills G."/>
            <person name="Bluhm B.H."/>
            <person name="Cannon C."/>
            <person name="Castanera R."/>
            <person name="Culley D.E."/>
            <person name="Daum C."/>
            <person name="Ezra D."/>
            <person name="Gonzalez J.B."/>
            <person name="Henrissat B."/>
            <person name="Kuo A."/>
            <person name="Liang C."/>
            <person name="Lipzen A."/>
            <person name="Lutzoni F."/>
            <person name="Magnuson J."/>
            <person name="Mondo S."/>
            <person name="Nolan M."/>
            <person name="Ohm R."/>
            <person name="Pangilinan J."/>
            <person name="Park H.-J."/>
            <person name="Ramirez L."/>
            <person name="Alfaro M."/>
            <person name="Sun H."/>
            <person name="Tritt A."/>
            <person name="Yoshinaga Y."/>
            <person name="Zwiers L.-H."/>
            <person name="Turgeon B.G."/>
            <person name="Goodwin S.B."/>
            <person name="Spatafora J.W."/>
            <person name="Crous P.W."/>
            <person name="Grigoriev I.V."/>
        </authorList>
    </citation>
    <scope>NUCLEOTIDE SEQUENCE</scope>
    <source>
        <strain evidence="3 5">CBS 781.70</strain>
    </source>
</reference>
<dbReference type="Gene3D" id="3.40.50.1820">
    <property type="entry name" value="alpha/beta hydrolase"/>
    <property type="match status" value="1"/>
</dbReference>
<dbReference type="GeneID" id="54417358"/>